<dbReference type="GO" id="GO:0044774">
    <property type="term" value="P:mitotic DNA integrity checkpoint signaling"/>
    <property type="evidence" value="ECO:0007669"/>
    <property type="project" value="TreeGrafter"/>
</dbReference>
<dbReference type="GO" id="GO:0031297">
    <property type="term" value="P:replication fork processing"/>
    <property type="evidence" value="ECO:0007669"/>
    <property type="project" value="TreeGrafter"/>
</dbReference>
<dbReference type="GO" id="GO:0044547">
    <property type="term" value="F:DNA topoisomerase binding"/>
    <property type="evidence" value="ECO:0007669"/>
    <property type="project" value="TreeGrafter"/>
</dbReference>
<dbReference type="Pfam" id="PF17906">
    <property type="entry name" value="HTH_48"/>
    <property type="match status" value="1"/>
</dbReference>
<evidence type="ECO:0000313" key="3">
    <source>
        <dbReference type="EMBL" id="KAH9501546.1"/>
    </source>
</evidence>
<protein>
    <recommendedName>
        <fullName evidence="2">Mos1 transposase HTH domain-containing protein</fullName>
    </recommendedName>
</protein>
<name>A0A922HS18_DERFA</name>
<reference evidence="3" key="1">
    <citation type="submission" date="2013-05" db="EMBL/GenBank/DDBJ databases">
        <authorList>
            <person name="Yim A.K.Y."/>
            <person name="Chan T.F."/>
            <person name="Ji K.M."/>
            <person name="Liu X.Y."/>
            <person name="Zhou J.W."/>
            <person name="Li R.Q."/>
            <person name="Yang K.Y."/>
            <person name="Li J."/>
            <person name="Li M."/>
            <person name="Law P.T.W."/>
            <person name="Wu Y.L."/>
            <person name="Cai Z.L."/>
            <person name="Qin H."/>
            <person name="Bao Y."/>
            <person name="Leung R.K.K."/>
            <person name="Ng P.K.S."/>
            <person name="Zou J."/>
            <person name="Zhong X.J."/>
            <person name="Ran P.X."/>
            <person name="Zhong N.S."/>
            <person name="Liu Z.G."/>
            <person name="Tsui S.K.W."/>
        </authorList>
    </citation>
    <scope>NUCLEOTIDE SEQUENCE</scope>
    <source>
        <strain evidence="3">Derf</strain>
        <tissue evidence="3">Whole organism</tissue>
    </source>
</reference>
<comment type="caution">
    <text evidence="3">The sequence shown here is derived from an EMBL/GenBank/DDBJ whole genome shotgun (WGS) entry which is preliminary data.</text>
</comment>
<feature type="region of interest" description="Disordered" evidence="1">
    <location>
        <begin position="1"/>
        <end position="23"/>
    </location>
</feature>
<dbReference type="PANTHER" id="PTHR46060:SF2">
    <property type="entry name" value="HISTONE-LYSINE N-METHYLTRANSFERASE SETMAR"/>
    <property type="match status" value="1"/>
</dbReference>
<dbReference type="GO" id="GO:0006303">
    <property type="term" value="P:double-strand break repair via nonhomologous end joining"/>
    <property type="evidence" value="ECO:0007669"/>
    <property type="project" value="TreeGrafter"/>
</dbReference>
<proteinExistence type="predicted"/>
<dbReference type="Gene3D" id="3.30.420.10">
    <property type="entry name" value="Ribonuclease H-like superfamily/Ribonuclease H"/>
    <property type="match status" value="1"/>
</dbReference>
<dbReference type="GO" id="GO:0000014">
    <property type="term" value="F:single-stranded DNA endodeoxyribonuclease activity"/>
    <property type="evidence" value="ECO:0007669"/>
    <property type="project" value="TreeGrafter"/>
</dbReference>
<feature type="compositionally biased region" description="Low complexity" evidence="1">
    <location>
        <begin position="7"/>
        <end position="16"/>
    </location>
</feature>
<dbReference type="GO" id="GO:0003697">
    <property type="term" value="F:single-stranded DNA binding"/>
    <property type="evidence" value="ECO:0007669"/>
    <property type="project" value="TreeGrafter"/>
</dbReference>
<dbReference type="AlphaFoldDB" id="A0A922HS18"/>
<feature type="compositionally biased region" description="Low complexity" evidence="1">
    <location>
        <begin position="202"/>
        <end position="214"/>
    </location>
</feature>
<reference evidence="3" key="2">
    <citation type="journal article" date="2022" name="Res Sq">
        <title>Comparative Genomics Reveals Insights into the Divergent Evolution of Astigmatic Mites and Household Pest Adaptations.</title>
        <authorList>
            <person name="Xiong Q."/>
            <person name="Wan A.T.-Y."/>
            <person name="Liu X.-Y."/>
            <person name="Fung C.S.-H."/>
            <person name="Xiao X."/>
            <person name="Malainual N."/>
            <person name="Hou J."/>
            <person name="Wang L."/>
            <person name="Wang M."/>
            <person name="Yang K."/>
            <person name="Cui Y."/>
            <person name="Leung E."/>
            <person name="Nong W."/>
            <person name="Shin S.-K."/>
            <person name="Au S."/>
            <person name="Jeong K.Y."/>
            <person name="Chew F.T."/>
            <person name="Hui J."/>
            <person name="Leung T.F."/>
            <person name="Tungtrongchitr A."/>
            <person name="Zhong N."/>
            <person name="Liu Z."/>
            <person name="Tsui S."/>
        </authorList>
    </citation>
    <scope>NUCLEOTIDE SEQUENCE</scope>
    <source>
        <strain evidence="3">Derf</strain>
        <tissue evidence="3">Whole organism</tissue>
    </source>
</reference>
<dbReference type="GO" id="GO:0003690">
    <property type="term" value="F:double-stranded DNA binding"/>
    <property type="evidence" value="ECO:0007669"/>
    <property type="project" value="TreeGrafter"/>
</dbReference>
<sequence>MESYAADNDNNDNVNNETSTVTDKNGMANKIHFRHIMLYYFRKGKRVGETKNKICSVYGDDAIAQRTVGRWFNRFKEGKFNLEDEERSGRPGSADDEKIKALLYENPRFSTRELGLFLGLSRSTVHEHLVKCGFTNRNDYWVPKNPNKTCLNERLEICQELLKRHKTEPFLHRVIVGGEKWILFNEQVKSKKKKSLKRQRQNSDSQNDQQQQQKIQRCKDQKALLSVWWDIKGLIYWELMEYQQQLTPEHYCSQLDIVRYHVQNKRPELLSSLNNNNNYNYIHHHHHHQQQQQQQPISNVIYHHDNVRAHKSEMTREKLLKHFEWEILTHPPFSPDISPSDFHLFRSLKSSFSGKHFHKLEHISEHLQKFFNEQPEKFWHDGLTQLPERWDKVIKRNGAYLK</sequence>
<dbReference type="GO" id="GO:0015074">
    <property type="term" value="P:DNA integration"/>
    <property type="evidence" value="ECO:0007669"/>
    <property type="project" value="TreeGrafter"/>
</dbReference>
<dbReference type="PANTHER" id="PTHR46060">
    <property type="entry name" value="MARINER MOS1 TRANSPOSASE-LIKE PROTEIN"/>
    <property type="match status" value="1"/>
</dbReference>
<dbReference type="GO" id="GO:0000793">
    <property type="term" value="C:condensed chromosome"/>
    <property type="evidence" value="ECO:0007669"/>
    <property type="project" value="TreeGrafter"/>
</dbReference>
<dbReference type="InterPro" id="IPR036388">
    <property type="entry name" value="WH-like_DNA-bd_sf"/>
</dbReference>
<dbReference type="Pfam" id="PF01359">
    <property type="entry name" value="Transposase_1"/>
    <property type="match status" value="1"/>
</dbReference>
<dbReference type="InterPro" id="IPR041426">
    <property type="entry name" value="Mos1_HTH"/>
</dbReference>
<accession>A0A922HS18</accession>
<dbReference type="EMBL" id="ASGP02000006">
    <property type="protein sequence ID" value="KAH9501546.1"/>
    <property type="molecule type" value="Genomic_DNA"/>
</dbReference>
<evidence type="ECO:0000259" key="2">
    <source>
        <dbReference type="Pfam" id="PF17906"/>
    </source>
</evidence>
<dbReference type="GO" id="GO:0000729">
    <property type="term" value="P:DNA double-strand break processing"/>
    <property type="evidence" value="ECO:0007669"/>
    <property type="project" value="TreeGrafter"/>
</dbReference>
<organism evidence="3 4">
    <name type="scientific">Dermatophagoides farinae</name>
    <name type="common">American house dust mite</name>
    <dbReference type="NCBI Taxonomy" id="6954"/>
    <lineage>
        <taxon>Eukaryota</taxon>
        <taxon>Metazoa</taxon>
        <taxon>Ecdysozoa</taxon>
        <taxon>Arthropoda</taxon>
        <taxon>Chelicerata</taxon>
        <taxon>Arachnida</taxon>
        <taxon>Acari</taxon>
        <taxon>Acariformes</taxon>
        <taxon>Sarcoptiformes</taxon>
        <taxon>Astigmata</taxon>
        <taxon>Psoroptidia</taxon>
        <taxon>Analgoidea</taxon>
        <taxon>Pyroglyphidae</taxon>
        <taxon>Dermatophagoidinae</taxon>
        <taxon>Dermatophagoides</taxon>
    </lineage>
</organism>
<gene>
    <name evidence="3" type="ORF">DERF_012385</name>
</gene>
<dbReference type="GO" id="GO:0046975">
    <property type="term" value="F:histone H3K36 methyltransferase activity"/>
    <property type="evidence" value="ECO:0007669"/>
    <property type="project" value="TreeGrafter"/>
</dbReference>
<dbReference type="GO" id="GO:0042800">
    <property type="term" value="F:histone H3K4 methyltransferase activity"/>
    <property type="evidence" value="ECO:0007669"/>
    <property type="project" value="TreeGrafter"/>
</dbReference>
<dbReference type="InterPro" id="IPR001888">
    <property type="entry name" value="Transposase_1"/>
</dbReference>
<dbReference type="InterPro" id="IPR036397">
    <property type="entry name" value="RNaseH_sf"/>
</dbReference>
<dbReference type="Gene3D" id="1.10.10.1450">
    <property type="match status" value="1"/>
</dbReference>
<dbReference type="Gene3D" id="1.10.10.10">
    <property type="entry name" value="Winged helix-like DNA-binding domain superfamily/Winged helix DNA-binding domain"/>
    <property type="match status" value="1"/>
</dbReference>
<feature type="region of interest" description="Disordered" evidence="1">
    <location>
        <begin position="193"/>
        <end position="214"/>
    </location>
</feature>
<dbReference type="GO" id="GO:0035861">
    <property type="term" value="C:site of double-strand break"/>
    <property type="evidence" value="ECO:0007669"/>
    <property type="project" value="TreeGrafter"/>
</dbReference>
<dbReference type="Proteomes" id="UP000790347">
    <property type="component" value="Unassembled WGS sequence"/>
</dbReference>
<feature type="domain" description="Mos1 transposase HTH" evidence="2">
    <location>
        <begin position="30"/>
        <end position="79"/>
    </location>
</feature>
<evidence type="ECO:0000313" key="4">
    <source>
        <dbReference type="Proteomes" id="UP000790347"/>
    </source>
</evidence>
<dbReference type="GO" id="GO:0005634">
    <property type="term" value="C:nucleus"/>
    <property type="evidence" value="ECO:0007669"/>
    <property type="project" value="TreeGrafter"/>
</dbReference>
<keyword evidence="4" id="KW-1185">Reference proteome</keyword>
<dbReference type="InterPro" id="IPR052709">
    <property type="entry name" value="Transposase-MT_Hybrid"/>
</dbReference>
<evidence type="ECO:0000256" key="1">
    <source>
        <dbReference type="SAM" id="MobiDB-lite"/>
    </source>
</evidence>